<dbReference type="RefSeq" id="WP_380743122.1">
    <property type="nucleotide sequence ID" value="NZ_JBHTLI010000001.1"/>
</dbReference>
<protein>
    <submittedName>
        <fullName evidence="1">Uncharacterized protein</fullName>
    </submittedName>
</protein>
<dbReference type="Proteomes" id="UP001597131">
    <property type="component" value="Unassembled WGS sequence"/>
</dbReference>
<accession>A0ABW3NPD8</accession>
<gene>
    <name evidence="1" type="ORF">ACFQ3Q_03910</name>
</gene>
<dbReference type="EMBL" id="JBHTLI010000001">
    <property type="protein sequence ID" value="MFD1094885.1"/>
    <property type="molecule type" value="Genomic_DNA"/>
</dbReference>
<name>A0ABW3NPD8_9FLAO</name>
<reference evidence="2" key="1">
    <citation type="journal article" date="2019" name="Int. J. Syst. Evol. Microbiol.">
        <title>The Global Catalogue of Microorganisms (GCM) 10K type strain sequencing project: providing services to taxonomists for standard genome sequencing and annotation.</title>
        <authorList>
            <consortium name="The Broad Institute Genomics Platform"/>
            <consortium name="The Broad Institute Genome Sequencing Center for Infectious Disease"/>
            <person name="Wu L."/>
            <person name="Ma J."/>
        </authorList>
    </citation>
    <scope>NUCLEOTIDE SEQUENCE [LARGE SCALE GENOMIC DNA]</scope>
    <source>
        <strain evidence="2">CCUG 64793</strain>
    </source>
</reference>
<keyword evidence="2" id="KW-1185">Reference proteome</keyword>
<comment type="caution">
    <text evidence="1">The sequence shown here is derived from an EMBL/GenBank/DDBJ whole genome shotgun (WGS) entry which is preliminary data.</text>
</comment>
<sequence length="81" mass="9486">MEDSSQNRKLIKKYVGNFVFREKAAFGLDFTGILKPAKNLGYNPLDGKFISIKFGSPERSKKPRVFRCMYKMMKRFNRSLN</sequence>
<evidence type="ECO:0000313" key="1">
    <source>
        <dbReference type="EMBL" id="MFD1094885.1"/>
    </source>
</evidence>
<proteinExistence type="predicted"/>
<organism evidence="1 2">
    <name type="scientific">Salegentibacter chungangensis</name>
    <dbReference type="NCBI Taxonomy" id="1335724"/>
    <lineage>
        <taxon>Bacteria</taxon>
        <taxon>Pseudomonadati</taxon>
        <taxon>Bacteroidota</taxon>
        <taxon>Flavobacteriia</taxon>
        <taxon>Flavobacteriales</taxon>
        <taxon>Flavobacteriaceae</taxon>
        <taxon>Salegentibacter</taxon>
    </lineage>
</organism>
<evidence type="ECO:0000313" key="2">
    <source>
        <dbReference type="Proteomes" id="UP001597131"/>
    </source>
</evidence>